<sequence>MMGPVYGSELGSDSVVTSDELTVASHPLRD</sequence>
<proteinExistence type="predicted"/>
<organism evidence="2">
    <name type="scientific">freshwater metagenome</name>
    <dbReference type="NCBI Taxonomy" id="449393"/>
    <lineage>
        <taxon>unclassified sequences</taxon>
        <taxon>metagenomes</taxon>
        <taxon>ecological metagenomes</taxon>
    </lineage>
</organism>
<evidence type="ECO:0000256" key="1">
    <source>
        <dbReference type="SAM" id="MobiDB-lite"/>
    </source>
</evidence>
<dbReference type="AlphaFoldDB" id="A0A6J6T5Y9"/>
<evidence type="ECO:0000313" key="2">
    <source>
        <dbReference type="EMBL" id="CAB4742438.1"/>
    </source>
</evidence>
<gene>
    <name evidence="2" type="ORF">UFOPK2810_00400</name>
</gene>
<accession>A0A6J6T5Y9</accession>
<name>A0A6J6T5Y9_9ZZZZ</name>
<reference evidence="2" key="1">
    <citation type="submission" date="2020-05" db="EMBL/GenBank/DDBJ databases">
        <authorList>
            <person name="Chiriac C."/>
            <person name="Salcher M."/>
            <person name="Ghai R."/>
            <person name="Kavagutti S V."/>
        </authorList>
    </citation>
    <scope>NUCLEOTIDE SEQUENCE</scope>
</reference>
<dbReference type="EMBL" id="CAEZYZ010000045">
    <property type="protein sequence ID" value="CAB4742438.1"/>
    <property type="molecule type" value="Genomic_DNA"/>
</dbReference>
<protein>
    <submittedName>
        <fullName evidence="2">Unannotated protein</fullName>
    </submittedName>
</protein>
<feature type="region of interest" description="Disordered" evidence="1">
    <location>
        <begin position="1"/>
        <end position="30"/>
    </location>
</feature>